<accession>A0A7D8YMG1</accession>
<protein>
    <recommendedName>
        <fullName evidence="1">DUF7871 domain-containing protein</fullName>
    </recommendedName>
</protein>
<dbReference type="Pfam" id="PF25277">
    <property type="entry name" value="DUF7871"/>
    <property type="match status" value="1"/>
</dbReference>
<dbReference type="PANTHER" id="PTHR40620:SF1">
    <property type="entry name" value="RESISTANCE PROTEIN CRD2, PUTATIVE (AFU_ORTHOLOGUE AFUA_4G04318)-RELATED"/>
    <property type="match status" value="1"/>
</dbReference>
<sequence>MVTPSTCCGKSGEGCVCASQAKCSCGEKSALHCSCDKSATENKVLVPLANVPATDPAPRTRPRAAACALAVPVKLVSLNHRIGGSENILTVITAACTCEKASDGGLLPTETDFTTS</sequence>
<keyword evidence="3" id="KW-1185">Reference proteome</keyword>
<dbReference type="PANTHER" id="PTHR40620">
    <property type="entry name" value="RESISTANCE PROTEIN CRD2, PUTATIVE (AFU_ORTHOLOGUE AFUA_4G04318)-RELATED"/>
    <property type="match status" value="1"/>
</dbReference>
<dbReference type="EMBL" id="QGMG01001321">
    <property type="protein sequence ID" value="TVY49370.1"/>
    <property type="molecule type" value="Genomic_DNA"/>
</dbReference>
<feature type="domain" description="DUF7871" evidence="1">
    <location>
        <begin position="3"/>
        <end position="115"/>
    </location>
</feature>
<reference evidence="2 3" key="1">
    <citation type="submission" date="2018-05" db="EMBL/GenBank/DDBJ databases">
        <title>Whole genome sequencing for identification of molecular markers to develop diagnostic detection tools for the regulated plant pathogen Lachnellula willkommii.</title>
        <authorList>
            <person name="Giroux E."/>
            <person name="Bilodeau G."/>
        </authorList>
    </citation>
    <scope>NUCLEOTIDE SEQUENCE [LARGE SCALE GENOMIC DNA]</scope>
    <source>
        <strain evidence="2 3">CBS 625.97</strain>
    </source>
</reference>
<dbReference type="AlphaFoldDB" id="A0A7D8YMG1"/>
<proteinExistence type="predicted"/>
<dbReference type="InterPro" id="IPR057193">
    <property type="entry name" value="DUF7871"/>
</dbReference>
<gene>
    <name evidence="2" type="ORF">LCER1_G007912</name>
</gene>
<name>A0A7D8YMG1_9HELO</name>
<organism evidence="2 3">
    <name type="scientific">Lachnellula cervina</name>
    <dbReference type="NCBI Taxonomy" id="1316786"/>
    <lineage>
        <taxon>Eukaryota</taxon>
        <taxon>Fungi</taxon>
        <taxon>Dikarya</taxon>
        <taxon>Ascomycota</taxon>
        <taxon>Pezizomycotina</taxon>
        <taxon>Leotiomycetes</taxon>
        <taxon>Helotiales</taxon>
        <taxon>Lachnaceae</taxon>
        <taxon>Lachnellula</taxon>
    </lineage>
</organism>
<dbReference type="OrthoDB" id="4140664at2759"/>
<evidence type="ECO:0000313" key="2">
    <source>
        <dbReference type="EMBL" id="TVY49370.1"/>
    </source>
</evidence>
<evidence type="ECO:0000313" key="3">
    <source>
        <dbReference type="Proteomes" id="UP000481288"/>
    </source>
</evidence>
<comment type="caution">
    <text evidence="2">The sequence shown here is derived from an EMBL/GenBank/DDBJ whole genome shotgun (WGS) entry which is preliminary data.</text>
</comment>
<evidence type="ECO:0000259" key="1">
    <source>
        <dbReference type="Pfam" id="PF25277"/>
    </source>
</evidence>
<dbReference type="Proteomes" id="UP000481288">
    <property type="component" value="Unassembled WGS sequence"/>
</dbReference>